<reference evidence="3" key="1">
    <citation type="submission" date="2023-04" db="EMBL/GenBank/DDBJ databases">
        <title>Genome Encyclopedia of Bacteria and Archaea VI: Functional Genomics of Type Strains.</title>
        <authorList>
            <person name="Whitman W."/>
        </authorList>
    </citation>
    <scope>NUCLEOTIDE SEQUENCE</scope>
    <source>
        <strain evidence="3">Enz.4-51</strain>
    </source>
</reference>
<proteinExistence type="predicted"/>
<feature type="domain" description="PNPLA" evidence="2">
    <location>
        <begin position="77"/>
        <end position="266"/>
    </location>
</feature>
<dbReference type="EMBL" id="JARXYA010000026">
    <property type="protein sequence ID" value="MDH6504987.1"/>
    <property type="molecule type" value="Genomic_DNA"/>
</dbReference>
<dbReference type="InterPro" id="IPR006311">
    <property type="entry name" value="TAT_signal"/>
</dbReference>
<evidence type="ECO:0000256" key="1">
    <source>
        <dbReference type="ARBA" id="ARBA00023098"/>
    </source>
</evidence>
<evidence type="ECO:0000259" key="2">
    <source>
        <dbReference type="Pfam" id="PF01734"/>
    </source>
</evidence>
<dbReference type="InterPro" id="IPR002641">
    <property type="entry name" value="PNPLA_dom"/>
</dbReference>
<accession>A0AA43S6X9</accession>
<dbReference type="SUPFAM" id="SSF52151">
    <property type="entry name" value="FabD/lysophospholipase-like"/>
    <property type="match status" value="1"/>
</dbReference>
<evidence type="ECO:0000313" key="4">
    <source>
        <dbReference type="Proteomes" id="UP001161160"/>
    </source>
</evidence>
<organism evidence="3 4">
    <name type="scientific">Polynucleobacter sphagniphilus</name>
    <dbReference type="NCBI Taxonomy" id="1743169"/>
    <lineage>
        <taxon>Bacteria</taxon>
        <taxon>Pseudomonadati</taxon>
        <taxon>Pseudomonadota</taxon>
        <taxon>Betaproteobacteria</taxon>
        <taxon>Burkholderiales</taxon>
        <taxon>Burkholderiaceae</taxon>
        <taxon>Polynucleobacter</taxon>
    </lineage>
</organism>
<evidence type="ECO:0000313" key="3">
    <source>
        <dbReference type="EMBL" id="MDH6504987.1"/>
    </source>
</evidence>
<protein>
    <submittedName>
        <fullName evidence="3">NTE family protein</fullName>
    </submittedName>
</protein>
<dbReference type="Gene3D" id="3.40.1090.10">
    <property type="entry name" value="Cytosolic phospholipase A2 catalytic domain"/>
    <property type="match status" value="1"/>
</dbReference>
<keyword evidence="1" id="KW-0443">Lipid metabolism</keyword>
<keyword evidence="4" id="KW-1185">Reference proteome</keyword>
<dbReference type="RefSeq" id="WP_280757144.1">
    <property type="nucleotide sequence ID" value="NZ_JARXXW010000024.1"/>
</dbReference>
<sequence>MTQSSRRNFLKTSTFGVAAVASNPILAKTSSPSSKAIAEVEAFEAKKIQESTANWDDGLAHPIPYQNPPGIGKDRAIVLGGGSEYMSSFLVGYFHAMLTNGIDLRLADIVVGTSAGAVLGSALLGGRLDLFSAEFNLLADYPKIMAKLVPTKKFSLSQERVIKMGIDAKDGSPATIQAIGHAAMAARSIPEDKFEMNMKVFLGDMKNIPPKMYITTIDCYTAERLVIAPDAGIPVTTACAASASAPGVTGPTWVKDRVCMDGSIGSTETHCDIVAGSKRALVIALADTIEQEKAGLRLNHLPNTILQEVKDLEAGGTKTKLVVVGMLPGRKTLSVVDPAIMEPAIQYGFERGMQDLPEMKRFWS</sequence>
<dbReference type="GO" id="GO:0006629">
    <property type="term" value="P:lipid metabolic process"/>
    <property type="evidence" value="ECO:0007669"/>
    <property type="project" value="UniProtKB-KW"/>
</dbReference>
<comment type="caution">
    <text evidence="3">The sequence shown here is derived from an EMBL/GenBank/DDBJ whole genome shotgun (WGS) entry which is preliminary data.</text>
</comment>
<dbReference type="Pfam" id="PF01734">
    <property type="entry name" value="Patatin"/>
    <property type="match status" value="1"/>
</dbReference>
<gene>
    <name evidence="3" type="ORF">M2127_002317</name>
</gene>
<dbReference type="InterPro" id="IPR016035">
    <property type="entry name" value="Acyl_Trfase/lysoPLipase"/>
</dbReference>
<name>A0AA43S6X9_9BURK</name>
<dbReference type="PROSITE" id="PS51318">
    <property type="entry name" value="TAT"/>
    <property type="match status" value="1"/>
</dbReference>
<dbReference type="AlphaFoldDB" id="A0AA43S6X9"/>
<dbReference type="Proteomes" id="UP001161160">
    <property type="component" value="Unassembled WGS sequence"/>
</dbReference>